<organism evidence="1 2">
    <name type="scientific">Stephania japonica</name>
    <dbReference type="NCBI Taxonomy" id="461633"/>
    <lineage>
        <taxon>Eukaryota</taxon>
        <taxon>Viridiplantae</taxon>
        <taxon>Streptophyta</taxon>
        <taxon>Embryophyta</taxon>
        <taxon>Tracheophyta</taxon>
        <taxon>Spermatophyta</taxon>
        <taxon>Magnoliopsida</taxon>
        <taxon>Ranunculales</taxon>
        <taxon>Menispermaceae</taxon>
        <taxon>Menispermoideae</taxon>
        <taxon>Cissampelideae</taxon>
        <taxon>Stephania</taxon>
    </lineage>
</organism>
<keyword evidence="2" id="KW-1185">Reference proteome</keyword>
<gene>
    <name evidence="1" type="ORF">Sjap_025531</name>
</gene>
<evidence type="ECO:0000313" key="1">
    <source>
        <dbReference type="EMBL" id="KAK9085120.1"/>
    </source>
</evidence>
<reference evidence="1 2" key="1">
    <citation type="submission" date="2024-01" db="EMBL/GenBank/DDBJ databases">
        <title>Genome assemblies of Stephania.</title>
        <authorList>
            <person name="Yang L."/>
        </authorList>
    </citation>
    <scope>NUCLEOTIDE SEQUENCE [LARGE SCALE GENOMIC DNA]</scope>
    <source>
        <strain evidence="1">QJT</strain>
        <tissue evidence="1">Leaf</tissue>
    </source>
</reference>
<evidence type="ECO:0000313" key="2">
    <source>
        <dbReference type="Proteomes" id="UP001417504"/>
    </source>
</evidence>
<comment type="caution">
    <text evidence="1">The sequence shown here is derived from an EMBL/GenBank/DDBJ whole genome shotgun (WGS) entry which is preliminary data.</text>
</comment>
<dbReference type="AlphaFoldDB" id="A0AAP0E1S5"/>
<sequence>MMLVAAKNSEMEKQIAHVKTSGTSTVLDELLILPKASNDARVVLCGDWEADNRNLCHTHAKSADALQHVEIDDGWLIMKSDL</sequence>
<dbReference type="EMBL" id="JBBNAE010000011">
    <property type="protein sequence ID" value="KAK9085120.1"/>
    <property type="molecule type" value="Genomic_DNA"/>
</dbReference>
<proteinExistence type="predicted"/>
<name>A0AAP0E1S5_9MAGN</name>
<protein>
    <submittedName>
        <fullName evidence="1">Uncharacterized protein</fullName>
    </submittedName>
</protein>
<dbReference type="Proteomes" id="UP001417504">
    <property type="component" value="Unassembled WGS sequence"/>
</dbReference>
<accession>A0AAP0E1S5</accession>